<organism evidence="1 2">
    <name type="scientific">Faecalibacterium tardum</name>
    <dbReference type="NCBI Taxonomy" id="3133156"/>
    <lineage>
        <taxon>Bacteria</taxon>
        <taxon>Bacillati</taxon>
        <taxon>Bacillota</taxon>
        <taxon>Clostridia</taxon>
        <taxon>Eubacteriales</taxon>
        <taxon>Oscillospiraceae</taxon>
        <taxon>Faecalibacterium</taxon>
    </lineage>
</organism>
<dbReference type="EMBL" id="JBBMEO010000008">
    <property type="protein sequence ID" value="MEQ2361954.1"/>
    <property type="molecule type" value="Genomic_DNA"/>
</dbReference>
<evidence type="ECO:0000313" key="1">
    <source>
        <dbReference type="EMBL" id="MEQ2361954.1"/>
    </source>
</evidence>
<evidence type="ECO:0000313" key="2">
    <source>
        <dbReference type="Proteomes" id="UP001457197"/>
    </source>
</evidence>
<comment type="caution">
    <text evidence="1">The sequence shown here is derived from an EMBL/GenBank/DDBJ whole genome shotgun (WGS) entry which is preliminary data.</text>
</comment>
<accession>A0ABV1AUU0</accession>
<keyword evidence="2" id="KW-1185">Reference proteome</keyword>
<gene>
    <name evidence="1" type="ORF">WMO44_07305</name>
</gene>
<dbReference type="Proteomes" id="UP001457197">
    <property type="component" value="Unassembled WGS sequence"/>
</dbReference>
<proteinExistence type="predicted"/>
<name>A0ABV1AUU0_9FIRM</name>
<protein>
    <submittedName>
        <fullName evidence="1">Uncharacterized protein</fullName>
    </submittedName>
</protein>
<reference evidence="1 2" key="1">
    <citation type="submission" date="2024-03" db="EMBL/GenBank/DDBJ databases">
        <title>Human intestinal bacterial collection.</title>
        <authorList>
            <person name="Pauvert C."/>
            <person name="Hitch T.C.A."/>
            <person name="Clavel T."/>
        </authorList>
    </citation>
    <scope>NUCLEOTIDE SEQUENCE [LARGE SCALE GENOMIC DNA]</scope>
    <source>
        <strain evidence="1 2">CLA-AA-H175</strain>
    </source>
</reference>
<sequence length="65" mass="7419">MKYLYLHGLGQKPDSWDRVIKETKVSDSSVCLSLTEMLEDKAATYGELYAAFSGECDQEFYDNVE</sequence>